<comment type="caution">
    <text evidence="1">The sequence shown here is derived from an EMBL/GenBank/DDBJ whole genome shotgun (WGS) entry which is preliminary data.</text>
</comment>
<protein>
    <submittedName>
        <fullName evidence="1">Uncharacterized protein</fullName>
    </submittedName>
</protein>
<evidence type="ECO:0000313" key="2">
    <source>
        <dbReference type="Proteomes" id="UP001320706"/>
    </source>
</evidence>
<reference evidence="1" key="1">
    <citation type="submission" date="2024-02" db="EMBL/GenBank/DDBJ databases">
        <title>Metagenome Assembled Genome of Zalaria obscura JY119.</title>
        <authorList>
            <person name="Vighnesh L."/>
            <person name="Jagadeeshwari U."/>
            <person name="Venkata Ramana C."/>
            <person name="Sasikala C."/>
        </authorList>
    </citation>
    <scope>NUCLEOTIDE SEQUENCE</scope>
    <source>
        <strain evidence="1">JY119</strain>
    </source>
</reference>
<sequence length="84" mass="9500">MGYYVGYKSELIYWIYSLEDYRVKQVGVARVDDSEGTEDPQDAPSLHDQSYKSGDESESSESKGEPENPKSKNDVTEDQSDNLL</sequence>
<keyword evidence="2" id="KW-1185">Reference proteome</keyword>
<gene>
    <name evidence="1" type="ORF">M8818_000714</name>
</gene>
<proteinExistence type="predicted"/>
<dbReference type="Proteomes" id="UP001320706">
    <property type="component" value="Unassembled WGS sequence"/>
</dbReference>
<name>A0ACC3SP36_9PEZI</name>
<evidence type="ECO:0000313" key="1">
    <source>
        <dbReference type="EMBL" id="KAK8219740.1"/>
    </source>
</evidence>
<dbReference type="EMBL" id="JAMKPW020000003">
    <property type="protein sequence ID" value="KAK8219740.1"/>
    <property type="molecule type" value="Genomic_DNA"/>
</dbReference>
<organism evidence="1 2">
    <name type="scientific">Zalaria obscura</name>
    <dbReference type="NCBI Taxonomy" id="2024903"/>
    <lineage>
        <taxon>Eukaryota</taxon>
        <taxon>Fungi</taxon>
        <taxon>Dikarya</taxon>
        <taxon>Ascomycota</taxon>
        <taxon>Pezizomycotina</taxon>
        <taxon>Dothideomycetes</taxon>
        <taxon>Dothideomycetidae</taxon>
        <taxon>Dothideales</taxon>
        <taxon>Zalariaceae</taxon>
        <taxon>Zalaria</taxon>
    </lineage>
</organism>
<accession>A0ACC3SP36</accession>